<keyword evidence="2" id="KW-1185">Reference proteome</keyword>
<evidence type="ECO:0000313" key="2">
    <source>
        <dbReference type="Proteomes" id="UP000265520"/>
    </source>
</evidence>
<sequence length="67" mass="7441">MRRFGVSSVNCAPRRRGWRVAPAVRKCTRKARSSARCVASSGASRTFKVRHARRAEQVARRAGAKSI</sequence>
<dbReference type="Proteomes" id="UP000265520">
    <property type="component" value="Unassembled WGS sequence"/>
</dbReference>
<organism evidence="1 2">
    <name type="scientific">Trifolium medium</name>
    <dbReference type="NCBI Taxonomy" id="97028"/>
    <lineage>
        <taxon>Eukaryota</taxon>
        <taxon>Viridiplantae</taxon>
        <taxon>Streptophyta</taxon>
        <taxon>Embryophyta</taxon>
        <taxon>Tracheophyta</taxon>
        <taxon>Spermatophyta</taxon>
        <taxon>Magnoliopsida</taxon>
        <taxon>eudicotyledons</taxon>
        <taxon>Gunneridae</taxon>
        <taxon>Pentapetalae</taxon>
        <taxon>rosids</taxon>
        <taxon>fabids</taxon>
        <taxon>Fabales</taxon>
        <taxon>Fabaceae</taxon>
        <taxon>Papilionoideae</taxon>
        <taxon>50 kb inversion clade</taxon>
        <taxon>NPAAA clade</taxon>
        <taxon>Hologalegina</taxon>
        <taxon>IRL clade</taxon>
        <taxon>Trifolieae</taxon>
        <taxon>Trifolium</taxon>
    </lineage>
</organism>
<evidence type="ECO:0000313" key="1">
    <source>
        <dbReference type="EMBL" id="MCI88207.1"/>
    </source>
</evidence>
<accession>A0A392VJW7</accession>
<name>A0A392VJW7_9FABA</name>
<dbReference type="EMBL" id="LXQA011187117">
    <property type="protein sequence ID" value="MCI88207.1"/>
    <property type="molecule type" value="Genomic_DNA"/>
</dbReference>
<comment type="caution">
    <text evidence="1">The sequence shown here is derived from an EMBL/GenBank/DDBJ whole genome shotgun (WGS) entry which is preliminary data.</text>
</comment>
<dbReference type="AlphaFoldDB" id="A0A392VJW7"/>
<protein>
    <submittedName>
        <fullName evidence="1">Uncharacterized protein</fullName>
    </submittedName>
</protein>
<reference evidence="1 2" key="1">
    <citation type="journal article" date="2018" name="Front. Plant Sci.">
        <title>Red Clover (Trifolium pratense) and Zigzag Clover (T. medium) - A Picture of Genomic Similarities and Differences.</title>
        <authorList>
            <person name="Dluhosova J."/>
            <person name="Istvanek J."/>
            <person name="Nedelnik J."/>
            <person name="Repkova J."/>
        </authorList>
    </citation>
    <scope>NUCLEOTIDE SEQUENCE [LARGE SCALE GENOMIC DNA]</scope>
    <source>
        <strain evidence="2">cv. 10/8</strain>
        <tissue evidence="1">Leaf</tissue>
    </source>
</reference>
<proteinExistence type="predicted"/>